<keyword evidence="3" id="KW-1185">Reference proteome</keyword>
<dbReference type="EMBL" id="QTJR01000016">
    <property type="protein sequence ID" value="RDY65587.1"/>
    <property type="molecule type" value="Genomic_DNA"/>
</dbReference>
<dbReference type="AlphaFoldDB" id="A0A3D8V850"/>
<evidence type="ECO:0000313" key="3">
    <source>
        <dbReference type="Proteomes" id="UP000256829"/>
    </source>
</evidence>
<dbReference type="RefSeq" id="WP_115844341.1">
    <property type="nucleotide sequence ID" value="NZ_CP183976.1"/>
</dbReference>
<dbReference type="Proteomes" id="UP000256829">
    <property type="component" value="Unassembled WGS sequence"/>
</dbReference>
<protein>
    <submittedName>
        <fullName evidence="2">Uncharacterized protein</fullName>
    </submittedName>
</protein>
<proteinExistence type="predicted"/>
<keyword evidence="1" id="KW-0732">Signal</keyword>
<evidence type="ECO:0000256" key="1">
    <source>
        <dbReference type="SAM" id="SignalP"/>
    </source>
</evidence>
<feature type="signal peptide" evidence="1">
    <location>
        <begin position="1"/>
        <end position="23"/>
    </location>
</feature>
<accession>A0A3D8V850</accession>
<name>A0A3D8V850_9GAMM</name>
<evidence type="ECO:0000313" key="2">
    <source>
        <dbReference type="EMBL" id="RDY65587.1"/>
    </source>
</evidence>
<organism evidence="2 3">
    <name type="scientific">Lysobacter soli</name>
    <dbReference type="NCBI Taxonomy" id="453783"/>
    <lineage>
        <taxon>Bacteria</taxon>
        <taxon>Pseudomonadati</taxon>
        <taxon>Pseudomonadota</taxon>
        <taxon>Gammaproteobacteria</taxon>
        <taxon>Lysobacterales</taxon>
        <taxon>Lysobacteraceae</taxon>
        <taxon>Lysobacter</taxon>
    </lineage>
</organism>
<sequence>MRAIRFVSAALLSLALLAPAAFASVDSRVLMLDDIRTQQTEIRDGVEARTGRYKDLSSSQRNELLTKQARMLQTIEGKHSTAELNDQQKTEVFNTLEWIEAVVNSDGEDRMVCERRAVLGSTRKERVCKTASQWREEREAARNMMDSRGSCMDCKSN</sequence>
<reference evidence="2 3" key="1">
    <citation type="submission" date="2018-08" db="EMBL/GenBank/DDBJ databases">
        <title>Lysobacter soli KCTC 22011, whole genome shotgun sequence.</title>
        <authorList>
            <person name="Zhang X."/>
            <person name="Feng G."/>
            <person name="Zhu H."/>
        </authorList>
    </citation>
    <scope>NUCLEOTIDE SEQUENCE [LARGE SCALE GENOMIC DNA]</scope>
    <source>
        <strain evidence="2 3">KCTC 22011</strain>
    </source>
</reference>
<gene>
    <name evidence="2" type="ORF">DX912_16575</name>
</gene>
<feature type="chain" id="PRO_5017554813" evidence="1">
    <location>
        <begin position="24"/>
        <end position="157"/>
    </location>
</feature>
<comment type="caution">
    <text evidence="2">The sequence shown here is derived from an EMBL/GenBank/DDBJ whole genome shotgun (WGS) entry which is preliminary data.</text>
</comment>